<keyword evidence="7" id="KW-0539">Nucleus</keyword>
<dbReference type="GeneID" id="59376186"/>
<feature type="region of interest" description="Disordered" evidence="9">
    <location>
        <begin position="22"/>
        <end position="96"/>
    </location>
</feature>
<keyword evidence="6" id="KW-0804">Transcription</keyword>
<feature type="compositionally biased region" description="Low complexity" evidence="9">
    <location>
        <begin position="371"/>
        <end position="380"/>
    </location>
</feature>
<evidence type="ECO:0000313" key="12">
    <source>
        <dbReference type="Proteomes" id="UP000623687"/>
    </source>
</evidence>
<organism evidence="11 12">
    <name type="scientific">Pleurotus ostreatus</name>
    <name type="common">Oyster mushroom</name>
    <name type="synonym">White-rot fungus</name>
    <dbReference type="NCBI Taxonomy" id="5322"/>
    <lineage>
        <taxon>Eukaryota</taxon>
        <taxon>Fungi</taxon>
        <taxon>Dikarya</taxon>
        <taxon>Basidiomycota</taxon>
        <taxon>Agaricomycotina</taxon>
        <taxon>Agaricomycetes</taxon>
        <taxon>Agaricomycetidae</taxon>
        <taxon>Agaricales</taxon>
        <taxon>Pleurotineae</taxon>
        <taxon>Pleurotaceae</taxon>
        <taxon>Pleurotus</taxon>
    </lineage>
</organism>
<keyword evidence="3 8" id="KW-0863">Zinc-finger</keyword>
<evidence type="ECO:0000256" key="5">
    <source>
        <dbReference type="ARBA" id="ARBA00023015"/>
    </source>
</evidence>
<keyword evidence="12" id="KW-1185">Reference proteome</keyword>
<dbReference type="PROSITE" id="PS00344">
    <property type="entry name" value="GATA_ZN_FINGER_1"/>
    <property type="match status" value="2"/>
</dbReference>
<dbReference type="CDD" id="cd00202">
    <property type="entry name" value="ZnF_GATA"/>
    <property type="match status" value="2"/>
</dbReference>
<dbReference type="PRINTS" id="PR00619">
    <property type="entry name" value="GATAZNFINGER"/>
</dbReference>
<feature type="compositionally biased region" description="Low complexity" evidence="9">
    <location>
        <begin position="447"/>
        <end position="457"/>
    </location>
</feature>
<comment type="subcellular location">
    <subcellularLocation>
        <location evidence="1">Nucleus</location>
    </subcellularLocation>
</comment>
<dbReference type="Pfam" id="PF00320">
    <property type="entry name" value="GATA"/>
    <property type="match status" value="2"/>
</dbReference>
<accession>A0A8H6ZTM9</accession>
<dbReference type="GO" id="GO:0008270">
    <property type="term" value="F:zinc ion binding"/>
    <property type="evidence" value="ECO:0007669"/>
    <property type="project" value="UniProtKB-KW"/>
</dbReference>
<feature type="compositionally biased region" description="Pro residues" evidence="9">
    <location>
        <begin position="131"/>
        <end position="142"/>
    </location>
</feature>
<feature type="region of interest" description="Disordered" evidence="9">
    <location>
        <begin position="232"/>
        <end position="278"/>
    </location>
</feature>
<feature type="compositionally biased region" description="Pro residues" evidence="9">
    <location>
        <begin position="613"/>
        <end position="627"/>
    </location>
</feature>
<feature type="compositionally biased region" description="Basic and acidic residues" evidence="9">
    <location>
        <begin position="423"/>
        <end position="432"/>
    </location>
</feature>
<dbReference type="AlphaFoldDB" id="A0A8H6ZTM9"/>
<feature type="compositionally biased region" description="Acidic residues" evidence="9">
    <location>
        <begin position="411"/>
        <end position="422"/>
    </location>
</feature>
<evidence type="ECO:0000256" key="3">
    <source>
        <dbReference type="ARBA" id="ARBA00022771"/>
    </source>
</evidence>
<evidence type="ECO:0000256" key="6">
    <source>
        <dbReference type="ARBA" id="ARBA00023163"/>
    </source>
</evidence>
<feature type="domain" description="GATA-type" evidence="10">
    <location>
        <begin position="96"/>
        <end position="132"/>
    </location>
</feature>
<feature type="compositionally biased region" description="Polar residues" evidence="9">
    <location>
        <begin position="168"/>
        <end position="193"/>
    </location>
</feature>
<feature type="region of interest" description="Disordered" evidence="9">
    <location>
        <begin position="126"/>
        <end position="196"/>
    </location>
</feature>
<dbReference type="GO" id="GO:0005634">
    <property type="term" value="C:nucleus"/>
    <property type="evidence" value="ECO:0007669"/>
    <property type="project" value="UniProtKB-SubCell"/>
</dbReference>
<dbReference type="RefSeq" id="XP_036631937.1">
    <property type="nucleotide sequence ID" value="XM_036775918.1"/>
</dbReference>
<dbReference type="InterPro" id="IPR013088">
    <property type="entry name" value="Znf_NHR/GATA"/>
</dbReference>
<protein>
    <submittedName>
        <fullName evidence="11">Putative electron transfer flavoprotein subunit</fullName>
    </submittedName>
</protein>
<dbReference type="InterPro" id="IPR000679">
    <property type="entry name" value="Znf_GATA"/>
</dbReference>
<dbReference type="EMBL" id="JACETU010000004">
    <property type="protein sequence ID" value="KAF7430659.1"/>
    <property type="molecule type" value="Genomic_DNA"/>
</dbReference>
<feature type="region of interest" description="Disordered" evidence="9">
    <location>
        <begin position="328"/>
        <end position="352"/>
    </location>
</feature>
<name>A0A8H6ZTM9_PLEOS</name>
<dbReference type="OrthoDB" id="515401at2759"/>
<dbReference type="PROSITE" id="PS50114">
    <property type="entry name" value="GATA_ZN_FINGER_2"/>
    <property type="match status" value="2"/>
</dbReference>
<feature type="region of interest" description="Disordered" evidence="9">
    <location>
        <begin position="368"/>
        <end position="488"/>
    </location>
</feature>
<dbReference type="InterPro" id="IPR039355">
    <property type="entry name" value="Transcription_factor_GATA"/>
</dbReference>
<keyword evidence="4" id="KW-0862">Zinc</keyword>
<evidence type="ECO:0000256" key="8">
    <source>
        <dbReference type="PROSITE-ProRule" id="PRU00094"/>
    </source>
</evidence>
<dbReference type="GO" id="GO:0000978">
    <property type="term" value="F:RNA polymerase II cis-regulatory region sequence-specific DNA binding"/>
    <property type="evidence" value="ECO:0007669"/>
    <property type="project" value="TreeGrafter"/>
</dbReference>
<evidence type="ECO:0000256" key="7">
    <source>
        <dbReference type="ARBA" id="ARBA00023242"/>
    </source>
</evidence>
<evidence type="ECO:0000313" key="11">
    <source>
        <dbReference type="EMBL" id="KAF7430659.1"/>
    </source>
</evidence>
<feature type="compositionally biased region" description="Basic residues" evidence="9">
    <location>
        <begin position="328"/>
        <end position="338"/>
    </location>
</feature>
<gene>
    <name evidence="11" type="primary">CIR1</name>
    <name evidence="11" type="ORF">PC9H_006368</name>
</gene>
<feature type="compositionally biased region" description="Polar residues" evidence="9">
    <location>
        <begin position="70"/>
        <end position="85"/>
    </location>
</feature>
<dbReference type="Gene3D" id="3.30.50.10">
    <property type="entry name" value="Erythroid Transcription Factor GATA-1, subunit A"/>
    <property type="match status" value="2"/>
</dbReference>
<dbReference type="GO" id="GO:0045944">
    <property type="term" value="P:positive regulation of transcription by RNA polymerase II"/>
    <property type="evidence" value="ECO:0007669"/>
    <property type="project" value="TreeGrafter"/>
</dbReference>
<evidence type="ECO:0000256" key="2">
    <source>
        <dbReference type="ARBA" id="ARBA00022723"/>
    </source>
</evidence>
<keyword evidence="2" id="KW-0479">Metal-binding</keyword>
<feature type="domain" description="GATA-type" evidence="10">
    <location>
        <begin position="282"/>
        <end position="335"/>
    </location>
</feature>
<evidence type="ECO:0000256" key="4">
    <source>
        <dbReference type="ARBA" id="ARBA00022833"/>
    </source>
</evidence>
<dbReference type="GO" id="GO:0000981">
    <property type="term" value="F:DNA-binding transcription factor activity, RNA polymerase II-specific"/>
    <property type="evidence" value="ECO:0007669"/>
    <property type="project" value="TreeGrafter"/>
</dbReference>
<comment type="caution">
    <text evidence="11">The sequence shown here is derived from an EMBL/GenBank/DDBJ whole genome shotgun (WGS) entry which is preliminary data.</text>
</comment>
<keyword evidence="5" id="KW-0805">Transcription regulation</keyword>
<dbReference type="PANTHER" id="PTHR10071:SF335">
    <property type="entry name" value="IRON-SENSING TRANSCRIPTIONAL REPRESSOR-RELATED"/>
    <property type="match status" value="1"/>
</dbReference>
<feature type="compositionally biased region" description="Polar residues" evidence="9">
    <location>
        <begin position="144"/>
        <end position="157"/>
    </location>
</feature>
<dbReference type="PANTHER" id="PTHR10071">
    <property type="entry name" value="TRANSCRIPTION FACTOR GATA FAMILY MEMBER"/>
    <property type="match status" value="1"/>
</dbReference>
<feature type="region of interest" description="Disordered" evidence="9">
    <location>
        <begin position="604"/>
        <end position="668"/>
    </location>
</feature>
<dbReference type="SMART" id="SM00401">
    <property type="entry name" value="ZnF_GATA"/>
    <property type="match status" value="2"/>
</dbReference>
<feature type="compositionally biased region" description="Polar residues" evidence="9">
    <location>
        <begin position="27"/>
        <end position="42"/>
    </location>
</feature>
<evidence type="ECO:0000259" key="10">
    <source>
        <dbReference type="PROSITE" id="PS50114"/>
    </source>
</evidence>
<dbReference type="VEuPathDB" id="FungiDB:PC9H_006368"/>
<feature type="compositionally biased region" description="Low complexity" evidence="9">
    <location>
        <begin position="232"/>
        <end position="242"/>
    </location>
</feature>
<dbReference type="FunFam" id="3.30.50.10:FF:000007">
    <property type="entry name" value="Nitrogen regulatory AreA, N-terminal"/>
    <property type="match status" value="1"/>
</dbReference>
<evidence type="ECO:0000256" key="9">
    <source>
        <dbReference type="SAM" id="MobiDB-lite"/>
    </source>
</evidence>
<reference evidence="11" key="1">
    <citation type="submission" date="2019-07" db="EMBL/GenBank/DDBJ databases">
        <authorList>
            <person name="Palmer J.M."/>
        </authorList>
    </citation>
    <scope>NUCLEOTIDE SEQUENCE</scope>
    <source>
        <strain evidence="11">PC9</strain>
    </source>
</reference>
<sequence>MSPVVLEAPAMSMNMHSTPMSPIARLSQFSPNGTSDLIRSNESLSSPVSSPLPPSDRPQAAELLPLDPLTPSNLSSDQIDPSLMNSEKDKASRGPCLNCGIKDTPLWRRDADGNPLCNACGLYQKSKRMPRPSPLGRTPPPTTHAANQPIKSGTQPSPFAVPKPSTPQPTTNGRQPNSPTMATNQSQSKSSHAAGTCPGDGRCDGTGGTSACNGCPTYNNTLAVTARLEMEGAAQEANAGEQTPAGLQGPGSPTHPEASSPEATGSPEAGHSTPGGKKARAAVGALSCFNCGTSTTPLWRRDDVGNNICNACGLYFKLHGTHRPNSMKKTVIKRRKRVPAAPGMGGTSGPITRMTDQAAAETLVSVGRFAPGGSAPGTAGEESEAEASEPPKKRRSRKSRITANDKRGDDDVAMEGTEEENRESDRDRERDSRRKKPKDSSWGEGGSPPRAGSGAPSDIRFAHLQRPGSGSGYASPHPMGLDLPPLPGLSGDPNRPFLAHFSVPPSSFIRSGSAAPSRTHSPMGPPTHALHLHSGFLPPPPPHLMGGGPFHPDHPFNIAPFIGNGPVTVPDLERHYMELETYKKVFEDLAAKTERMMMSVKKGIDDMKGPTSSSPPPQPPQTSPSPTPQASTQEPPSPAQVAIPLARSAAPTRDRPRENVWPTEPARE</sequence>
<dbReference type="SUPFAM" id="SSF57716">
    <property type="entry name" value="Glucocorticoid receptor-like (DNA-binding domain)"/>
    <property type="match status" value="2"/>
</dbReference>
<evidence type="ECO:0000256" key="1">
    <source>
        <dbReference type="ARBA" id="ARBA00004123"/>
    </source>
</evidence>
<dbReference type="Proteomes" id="UP000623687">
    <property type="component" value="Unassembled WGS sequence"/>
</dbReference>
<proteinExistence type="predicted"/>
<dbReference type="GO" id="GO:0000122">
    <property type="term" value="P:negative regulation of transcription by RNA polymerase II"/>
    <property type="evidence" value="ECO:0007669"/>
    <property type="project" value="TreeGrafter"/>
</dbReference>